<protein>
    <recommendedName>
        <fullName evidence="2">START domain-containing protein</fullName>
    </recommendedName>
</protein>
<dbReference type="InterPro" id="IPR028347">
    <property type="entry name" value="START_dom_prot"/>
</dbReference>
<dbReference type="PIRSF" id="PIRSF039033">
    <property type="entry name" value="START_dom"/>
    <property type="match status" value="1"/>
</dbReference>
<dbReference type="RefSeq" id="WP_188764966.1">
    <property type="nucleotide sequence ID" value="NZ_BMKK01000002.1"/>
</dbReference>
<dbReference type="InterPro" id="IPR051213">
    <property type="entry name" value="START_lipid_transfer"/>
</dbReference>
<evidence type="ECO:0000259" key="2">
    <source>
        <dbReference type="PROSITE" id="PS50848"/>
    </source>
</evidence>
<evidence type="ECO:0000313" key="3">
    <source>
        <dbReference type="EMBL" id="GGD48192.1"/>
    </source>
</evidence>
<evidence type="ECO:0000313" key="4">
    <source>
        <dbReference type="Proteomes" id="UP000609064"/>
    </source>
</evidence>
<gene>
    <name evidence="3" type="ORF">GCM10011514_10260</name>
</gene>
<dbReference type="InterPro" id="IPR002913">
    <property type="entry name" value="START_lipid-bd_dom"/>
</dbReference>
<dbReference type="GO" id="GO:0008289">
    <property type="term" value="F:lipid binding"/>
    <property type="evidence" value="ECO:0007669"/>
    <property type="project" value="InterPro"/>
</dbReference>
<feature type="domain" description="START" evidence="2">
    <location>
        <begin position="20"/>
        <end position="198"/>
    </location>
</feature>
<dbReference type="PROSITE" id="PS50848">
    <property type="entry name" value="START"/>
    <property type="match status" value="1"/>
</dbReference>
<dbReference type="Gene3D" id="3.30.530.20">
    <property type="match status" value="1"/>
</dbReference>
<reference evidence="3" key="2">
    <citation type="submission" date="2020-09" db="EMBL/GenBank/DDBJ databases">
        <authorList>
            <person name="Sun Q."/>
            <person name="Zhou Y."/>
        </authorList>
    </citation>
    <scope>NUCLEOTIDE SEQUENCE</scope>
    <source>
        <strain evidence="3">CGMCC 1.15958</strain>
    </source>
</reference>
<accession>A0A916YJ42</accession>
<proteinExistence type="predicted"/>
<keyword evidence="1" id="KW-0732">Signal</keyword>
<dbReference type="GO" id="GO:0005737">
    <property type="term" value="C:cytoplasm"/>
    <property type="evidence" value="ECO:0007669"/>
    <property type="project" value="UniProtKB-ARBA"/>
</dbReference>
<dbReference type="SUPFAM" id="SSF55961">
    <property type="entry name" value="Bet v1-like"/>
    <property type="match status" value="1"/>
</dbReference>
<dbReference type="AlphaFoldDB" id="A0A916YJ42"/>
<dbReference type="Proteomes" id="UP000609064">
    <property type="component" value="Unassembled WGS sequence"/>
</dbReference>
<feature type="signal peptide" evidence="1">
    <location>
        <begin position="1"/>
        <end position="20"/>
    </location>
</feature>
<dbReference type="EMBL" id="BMKK01000002">
    <property type="protein sequence ID" value="GGD48192.1"/>
    <property type="molecule type" value="Genomic_DNA"/>
</dbReference>
<name>A0A916YJ42_9BACT</name>
<dbReference type="PANTHER" id="PTHR19308:SF14">
    <property type="entry name" value="START DOMAIN-CONTAINING PROTEIN"/>
    <property type="match status" value="1"/>
</dbReference>
<dbReference type="InterPro" id="IPR023393">
    <property type="entry name" value="START-like_dom_sf"/>
</dbReference>
<dbReference type="PANTHER" id="PTHR19308">
    <property type="entry name" value="PHOSPHATIDYLCHOLINE TRANSFER PROTEIN"/>
    <property type="match status" value="1"/>
</dbReference>
<dbReference type="Pfam" id="PF01852">
    <property type="entry name" value="START"/>
    <property type="match status" value="1"/>
</dbReference>
<evidence type="ECO:0000256" key="1">
    <source>
        <dbReference type="SAM" id="SignalP"/>
    </source>
</evidence>
<reference evidence="3" key="1">
    <citation type="journal article" date="2014" name="Int. J. Syst. Evol. Microbiol.">
        <title>Complete genome sequence of Corynebacterium casei LMG S-19264T (=DSM 44701T), isolated from a smear-ripened cheese.</title>
        <authorList>
            <consortium name="US DOE Joint Genome Institute (JGI-PGF)"/>
            <person name="Walter F."/>
            <person name="Albersmeier A."/>
            <person name="Kalinowski J."/>
            <person name="Ruckert C."/>
        </authorList>
    </citation>
    <scope>NUCLEOTIDE SEQUENCE</scope>
    <source>
        <strain evidence="3">CGMCC 1.15958</strain>
    </source>
</reference>
<organism evidence="3 4">
    <name type="scientific">Emticicia aquatilis</name>
    <dbReference type="NCBI Taxonomy" id="1537369"/>
    <lineage>
        <taxon>Bacteria</taxon>
        <taxon>Pseudomonadati</taxon>
        <taxon>Bacteroidota</taxon>
        <taxon>Cytophagia</taxon>
        <taxon>Cytophagales</taxon>
        <taxon>Leadbetterellaceae</taxon>
        <taxon>Emticicia</taxon>
    </lineage>
</organism>
<feature type="chain" id="PRO_5037157198" description="START domain-containing protein" evidence="1">
    <location>
        <begin position="21"/>
        <end position="214"/>
    </location>
</feature>
<comment type="caution">
    <text evidence="3">The sequence shown here is derived from an EMBL/GenBank/DDBJ whole genome shotgun (WGS) entry which is preliminary data.</text>
</comment>
<sequence>MKKQIMLSMLLYLASITTFSQENPWKFVKETNGIKVYFRTVANSNLNEVKIQTTFNSNLSTIVEALRDVNAYREWVYKAAYSYTVKEFNAYEMEYYNKFNFPFPLDDRDVVIHSKIHQNQQTKVVTSVSYAKLDIVPESRNVVRIKDFYSKWTFSAKNNLVYGEYIFKSNPGGNIPAWLINLSLDEGPTKTIQNFKQQLLLERYIKTNSLNILN</sequence>
<keyword evidence="4" id="KW-1185">Reference proteome</keyword>